<dbReference type="PANTHER" id="PTHR31669:SF299">
    <property type="entry name" value="PROTEIN FAR1-RELATED SEQUENCE"/>
    <property type="match status" value="1"/>
</dbReference>
<name>A0AAV6X299_9LAMI</name>
<reference evidence="3" key="1">
    <citation type="submission" date="2019-10" db="EMBL/GenBank/DDBJ databases">
        <authorList>
            <person name="Zhang R."/>
            <person name="Pan Y."/>
            <person name="Wang J."/>
            <person name="Ma R."/>
            <person name="Yu S."/>
        </authorList>
    </citation>
    <scope>NUCLEOTIDE SEQUENCE</scope>
    <source>
        <strain evidence="3">LA-IB0</strain>
        <tissue evidence="3">Leaf</tissue>
    </source>
</reference>
<dbReference type="InterPro" id="IPR031052">
    <property type="entry name" value="FHY3/FAR1"/>
</dbReference>
<dbReference type="EMBL" id="WHWC01000010">
    <property type="protein sequence ID" value="KAG8374551.1"/>
    <property type="molecule type" value="Genomic_DNA"/>
</dbReference>
<dbReference type="GO" id="GO:0008270">
    <property type="term" value="F:zinc ion binding"/>
    <property type="evidence" value="ECO:0007669"/>
    <property type="project" value="UniProtKB-UniRule"/>
</dbReference>
<keyword evidence="1" id="KW-0863">Zinc-finger</keyword>
<organism evidence="3 4">
    <name type="scientific">Buddleja alternifolia</name>
    <dbReference type="NCBI Taxonomy" id="168488"/>
    <lineage>
        <taxon>Eukaryota</taxon>
        <taxon>Viridiplantae</taxon>
        <taxon>Streptophyta</taxon>
        <taxon>Embryophyta</taxon>
        <taxon>Tracheophyta</taxon>
        <taxon>Spermatophyta</taxon>
        <taxon>Magnoliopsida</taxon>
        <taxon>eudicotyledons</taxon>
        <taxon>Gunneridae</taxon>
        <taxon>Pentapetalae</taxon>
        <taxon>asterids</taxon>
        <taxon>lamiids</taxon>
        <taxon>Lamiales</taxon>
        <taxon>Scrophulariaceae</taxon>
        <taxon>Buddlejeae</taxon>
        <taxon>Buddleja</taxon>
    </lineage>
</organism>
<proteinExistence type="inferred from homology"/>
<dbReference type="Proteomes" id="UP000826271">
    <property type="component" value="Unassembled WGS sequence"/>
</dbReference>
<keyword evidence="4" id="KW-1185">Reference proteome</keyword>
<dbReference type="GO" id="GO:0005634">
    <property type="term" value="C:nucleus"/>
    <property type="evidence" value="ECO:0007669"/>
    <property type="project" value="UniProtKB-SubCell"/>
</dbReference>
<comment type="caution">
    <text evidence="3">The sequence shown here is derived from an EMBL/GenBank/DDBJ whole genome shotgun (WGS) entry which is preliminary data.</text>
</comment>
<protein>
    <recommendedName>
        <fullName evidence="1">Protein FAR1-RELATED SEQUENCE</fullName>
    </recommendedName>
</protein>
<feature type="domain" description="MULE transposase" evidence="2">
    <location>
        <begin position="48"/>
        <end position="134"/>
    </location>
</feature>
<keyword evidence="1" id="KW-0862">Zinc</keyword>
<comment type="function">
    <text evidence="1">Putative transcription activator involved in regulating light control of development.</text>
</comment>
<gene>
    <name evidence="3" type="ORF">BUALT_Bualt10G0007200</name>
</gene>
<evidence type="ECO:0000256" key="1">
    <source>
        <dbReference type="RuleBase" id="RU367018"/>
    </source>
</evidence>
<dbReference type="GO" id="GO:0006355">
    <property type="term" value="P:regulation of DNA-templated transcription"/>
    <property type="evidence" value="ECO:0007669"/>
    <property type="project" value="UniProtKB-UniRule"/>
</dbReference>
<keyword evidence="1" id="KW-0539">Nucleus</keyword>
<evidence type="ECO:0000313" key="3">
    <source>
        <dbReference type="EMBL" id="KAG8374551.1"/>
    </source>
</evidence>
<dbReference type="InterPro" id="IPR018289">
    <property type="entry name" value="MULE_transposase_dom"/>
</dbReference>
<evidence type="ECO:0000313" key="4">
    <source>
        <dbReference type="Proteomes" id="UP000826271"/>
    </source>
</evidence>
<comment type="similarity">
    <text evidence="1">Belongs to the FHY3/FAR1 family.</text>
</comment>
<dbReference type="AlphaFoldDB" id="A0AAV6X299"/>
<keyword evidence="1" id="KW-0479">Metal-binding</keyword>
<dbReference type="Pfam" id="PF10551">
    <property type="entry name" value="MULE"/>
    <property type="match status" value="1"/>
</dbReference>
<evidence type="ECO:0000259" key="2">
    <source>
        <dbReference type="Pfam" id="PF10551"/>
    </source>
</evidence>
<comment type="subcellular location">
    <subcellularLocation>
        <location evidence="1">Nucleus</location>
    </subcellularLocation>
</comment>
<sequence length="166" mass="19433">MEFNNEEVASEFYNEYASAIGFNIRKHASHKDINDGQMMANYMNFTDVICSDTTYMKNKERRPCALFLGLNYHKQIMVFGAALLYDEIVQTFMCLFDTFARGMSGRDPETILTDQDAAMAKVLAEKWLKTCHNLDFNSCIYDYEEEDDFIDAWHEMLEKYNLQNND</sequence>
<accession>A0AAV6X299</accession>
<dbReference type="PANTHER" id="PTHR31669">
    <property type="entry name" value="PROTEIN FAR1-RELATED SEQUENCE 10-RELATED"/>
    <property type="match status" value="1"/>
</dbReference>